<proteinExistence type="inferred from homology"/>
<gene>
    <name evidence="7" type="ordered locus">CAP2UW1_4150</name>
</gene>
<dbReference type="KEGG" id="app:CAP2UW1_4150"/>
<evidence type="ECO:0000256" key="5">
    <source>
        <dbReference type="ARBA" id="ARBA00023136"/>
    </source>
</evidence>
<dbReference type="Pfam" id="PF02104">
    <property type="entry name" value="SURF1"/>
    <property type="match status" value="1"/>
</dbReference>
<dbReference type="PROSITE" id="PS50895">
    <property type="entry name" value="SURF1"/>
    <property type="match status" value="1"/>
</dbReference>
<dbReference type="PANTHER" id="PTHR23427:SF2">
    <property type="entry name" value="SURFEIT LOCUS PROTEIN 1"/>
    <property type="match status" value="1"/>
</dbReference>
<dbReference type="AlphaFoldDB" id="C7RP95"/>
<dbReference type="eggNOG" id="COG3346">
    <property type="taxonomic scope" value="Bacteria"/>
</dbReference>
<feature type="transmembrane region" description="Helical" evidence="6">
    <location>
        <begin position="204"/>
        <end position="222"/>
    </location>
</feature>
<reference evidence="7" key="1">
    <citation type="submission" date="2009-08" db="EMBL/GenBank/DDBJ databases">
        <authorList>
            <consortium name="US DOE Joint Genome Institute"/>
            <person name="Lucas S."/>
            <person name="Copeland A."/>
            <person name="Lapidus A."/>
            <person name="Glavina del Rio T."/>
            <person name="Dalin E."/>
            <person name="Tice H."/>
            <person name="Bruce D."/>
            <person name="Barry K."/>
            <person name="Pitluck S."/>
            <person name="Lowry S."/>
            <person name="Larimer F."/>
            <person name="Land M."/>
            <person name="Hauser L."/>
            <person name="Kyrpides N."/>
            <person name="Ivanova N."/>
            <person name="McMahon K.D."/>
            <person name="Hugenholtz P."/>
        </authorList>
    </citation>
    <scope>NUCLEOTIDE SEQUENCE</scope>
    <source>
        <strain evidence="7">UW-1</strain>
    </source>
</reference>
<keyword evidence="5 6" id="KW-0472">Membrane</keyword>
<evidence type="ECO:0000256" key="1">
    <source>
        <dbReference type="ARBA" id="ARBA00004370"/>
    </source>
</evidence>
<evidence type="ECO:0000313" key="7">
    <source>
        <dbReference type="EMBL" id="ACV37392.1"/>
    </source>
</evidence>
<sequence>MLLLVPLFISFGQWQWNKASVKEDRQTLRDTRNGESAVHMPSTPADLELLRYRRVVARGSYEPEFQILVDNRIYREQAGYHVITPLRLEGSEMRVLVNRGWVPALADHSRWPRVATPAGVVEVSGVATVPGTRYLMLGPDSPNADGSGWQVVWQNLDLPRYQKVSKLSLQPVVIELAADSPSGGFAREWPRPDERIDRHIGYAFQWWGFAGATLIIWVVVNLRRQP</sequence>
<dbReference type="STRING" id="522306.CAP2UW1_4150"/>
<comment type="caution">
    <text evidence="6">Lacks conserved residue(s) required for the propagation of feature annotation.</text>
</comment>
<dbReference type="GO" id="GO:0005886">
    <property type="term" value="C:plasma membrane"/>
    <property type="evidence" value="ECO:0007669"/>
    <property type="project" value="UniProtKB-SubCell"/>
</dbReference>
<dbReference type="EMBL" id="CP001715">
    <property type="protein sequence ID" value="ACV37392.1"/>
    <property type="molecule type" value="Genomic_DNA"/>
</dbReference>
<reference evidence="7" key="2">
    <citation type="submission" date="2009-09" db="EMBL/GenBank/DDBJ databases">
        <title>Complete sequence of chromosome of Candidatus Accumulibacter phosphatis clade IIA str. UW-1.</title>
        <authorList>
            <consortium name="US DOE Joint Genome Institute"/>
            <person name="Martin H.G."/>
            <person name="Ivanova N."/>
            <person name="Kunin V."/>
            <person name="Warnecke F."/>
            <person name="Barry K."/>
            <person name="He S."/>
            <person name="Salamov A."/>
            <person name="Szeto E."/>
            <person name="Dalin E."/>
            <person name="Pangilinan J.L."/>
            <person name="Lapidus A."/>
            <person name="Lowry S."/>
            <person name="Kyrpides N.C."/>
            <person name="McMahon K.D."/>
            <person name="Hugenholtz P."/>
        </authorList>
    </citation>
    <scope>NUCLEOTIDE SEQUENCE [LARGE SCALE GENOMIC DNA]</scope>
    <source>
        <strain evidence="7">UW-1</strain>
    </source>
</reference>
<evidence type="ECO:0000256" key="6">
    <source>
        <dbReference type="RuleBase" id="RU363076"/>
    </source>
</evidence>
<evidence type="ECO:0000256" key="2">
    <source>
        <dbReference type="ARBA" id="ARBA00007165"/>
    </source>
</evidence>
<keyword evidence="6" id="KW-1003">Cell membrane</keyword>
<comment type="subcellular location">
    <subcellularLocation>
        <location evidence="6">Cell membrane</location>
        <topology evidence="6">Multi-pass membrane protein</topology>
    </subcellularLocation>
    <subcellularLocation>
        <location evidence="1">Membrane</location>
    </subcellularLocation>
</comment>
<keyword evidence="3 6" id="KW-0812">Transmembrane</keyword>
<accession>C7RP95</accession>
<comment type="similarity">
    <text evidence="2 6">Belongs to the SURF1 family.</text>
</comment>
<dbReference type="InterPro" id="IPR002994">
    <property type="entry name" value="Surf1/Shy1"/>
</dbReference>
<dbReference type="HOGENOM" id="CLU_047737_2_2_4"/>
<organism evidence="7">
    <name type="scientific">Accumulibacter regalis</name>
    <dbReference type="NCBI Taxonomy" id="522306"/>
    <lineage>
        <taxon>Bacteria</taxon>
        <taxon>Pseudomonadati</taxon>
        <taxon>Pseudomonadota</taxon>
        <taxon>Betaproteobacteria</taxon>
        <taxon>Candidatus Accumulibacter</taxon>
    </lineage>
</organism>
<protein>
    <recommendedName>
        <fullName evidence="6">SURF1-like protein</fullName>
    </recommendedName>
</protein>
<keyword evidence="4 6" id="KW-1133">Transmembrane helix</keyword>
<evidence type="ECO:0000256" key="3">
    <source>
        <dbReference type="ARBA" id="ARBA00022692"/>
    </source>
</evidence>
<name>C7RP95_ACCRE</name>
<evidence type="ECO:0000256" key="4">
    <source>
        <dbReference type="ARBA" id="ARBA00022989"/>
    </source>
</evidence>
<dbReference type="InterPro" id="IPR045214">
    <property type="entry name" value="Surf1/Surf4"/>
</dbReference>
<dbReference type="CDD" id="cd06662">
    <property type="entry name" value="SURF1"/>
    <property type="match status" value="1"/>
</dbReference>
<dbReference type="PANTHER" id="PTHR23427">
    <property type="entry name" value="SURFEIT LOCUS PROTEIN"/>
    <property type="match status" value="1"/>
</dbReference>